<dbReference type="PANTHER" id="PTHR31286:SF99">
    <property type="entry name" value="DUF4283 DOMAIN-CONTAINING PROTEIN"/>
    <property type="match status" value="1"/>
</dbReference>
<comment type="caution">
    <text evidence="1">The sequence shown here is derived from an EMBL/GenBank/DDBJ whole genome shotgun (WGS) entry which is preliminary data.</text>
</comment>
<evidence type="ECO:0008006" key="2">
    <source>
        <dbReference type="Google" id="ProtNLM"/>
    </source>
</evidence>
<accession>A0A699UUT6</accession>
<name>A0A699UUT6_TANCI</name>
<dbReference type="InterPro" id="IPR040256">
    <property type="entry name" value="At4g02000-like"/>
</dbReference>
<sequence>KVPVWVKIHKVPVVAYSEDGLSFIGTQLGKRIMLDAFTSSMCAEPWGRIGFARALIEIDAGKVLKEEINMAVPKLDEEGHTIKKINGNFGNKVTELDSKSNVEDFGNEFNVVKSKGASNPSIEVSNV</sequence>
<reference evidence="1" key="1">
    <citation type="journal article" date="2019" name="Sci. Rep.">
        <title>Draft genome of Tanacetum cinerariifolium, the natural source of mosquito coil.</title>
        <authorList>
            <person name="Yamashiro T."/>
            <person name="Shiraishi A."/>
            <person name="Satake H."/>
            <person name="Nakayama K."/>
        </authorList>
    </citation>
    <scope>NUCLEOTIDE SEQUENCE</scope>
</reference>
<protein>
    <recommendedName>
        <fullName evidence="2">DUF4283 domain-containing protein</fullName>
    </recommendedName>
</protein>
<proteinExistence type="predicted"/>
<dbReference type="AlphaFoldDB" id="A0A699UUT6"/>
<dbReference type="PANTHER" id="PTHR31286">
    <property type="entry name" value="GLYCINE-RICH CELL WALL STRUCTURAL PROTEIN 1.8-LIKE"/>
    <property type="match status" value="1"/>
</dbReference>
<organism evidence="1">
    <name type="scientific">Tanacetum cinerariifolium</name>
    <name type="common">Dalmatian daisy</name>
    <name type="synonym">Chrysanthemum cinerariifolium</name>
    <dbReference type="NCBI Taxonomy" id="118510"/>
    <lineage>
        <taxon>Eukaryota</taxon>
        <taxon>Viridiplantae</taxon>
        <taxon>Streptophyta</taxon>
        <taxon>Embryophyta</taxon>
        <taxon>Tracheophyta</taxon>
        <taxon>Spermatophyta</taxon>
        <taxon>Magnoliopsida</taxon>
        <taxon>eudicotyledons</taxon>
        <taxon>Gunneridae</taxon>
        <taxon>Pentapetalae</taxon>
        <taxon>asterids</taxon>
        <taxon>campanulids</taxon>
        <taxon>Asterales</taxon>
        <taxon>Asteraceae</taxon>
        <taxon>Asteroideae</taxon>
        <taxon>Anthemideae</taxon>
        <taxon>Anthemidinae</taxon>
        <taxon>Tanacetum</taxon>
    </lineage>
</organism>
<dbReference type="EMBL" id="BKCJ011358054">
    <property type="protein sequence ID" value="GFD25118.1"/>
    <property type="molecule type" value="Genomic_DNA"/>
</dbReference>
<evidence type="ECO:0000313" key="1">
    <source>
        <dbReference type="EMBL" id="GFD25118.1"/>
    </source>
</evidence>
<feature type="non-terminal residue" evidence="1">
    <location>
        <position position="1"/>
    </location>
</feature>
<gene>
    <name evidence="1" type="ORF">Tci_897087</name>
</gene>